<dbReference type="AlphaFoldDB" id="A0B8M3"/>
<dbReference type="CDD" id="cd02440">
    <property type="entry name" value="AdoMet_MTases"/>
    <property type="match status" value="1"/>
</dbReference>
<gene>
    <name evidence="1" type="ordered locus">Mthe_1268</name>
</gene>
<keyword evidence="2" id="KW-1185">Reference proteome</keyword>
<evidence type="ECO:0000313" key="2">
    <source>
        <dbReference type="Proteomes" id="UP000000674"/>
    </source>
</evidence>
<dbReference type="Proteomes" id="UP000000674">
    <property type="component" value="Chromosome"/>
</dbReference>
<name>A0B8M3_METTP</name>
<dbReference type="EMBL" id="CP000477">
    <property type="protein sequence ID" value="ABK15047.1"/>
    <property type="molecule type" value="Genomic_DNA"/>
</dbReference>
<accession>A0B8M3</accession>
<dbReference type="InterPro" id="IPR029063">
    <property type="entry name" value="SAM-dependent_MTases_sf"/>
</dbReference>
<dbReference type="SUPFAM" id="SSF53335">
    <property type="entry name" value="S-adenosyl-L-methionine-dependent methyltransferases"/>
    <property type="match status" value="1"/>
</dbReference>
<dbReference type="KEGG" id="mtp:Mthe_1268"/>
<dbReference type="GeneID" id="4462554"/>
<proteinExistence type="predicted"/>
<dbReference type="OrthoDB" id="116032at2157"/>
<dbReference type="HOGENOM" id="CLU_938795_0_0_2"/>
<organism evidence="1 2">
    <name type="scientific">Methanothrix thermoacetophila (strain DSM 6194 / JCM 14653 / NBRC 101360 / PT)</name>
    <name type="common">Methanosaeta thermophila</name>
    <dbReference type="NCBI Taxonomy" id="349307"/>
    <lineage>
        <taxon>Archaea</taxon>
        <taxon>Methanobacteriati</taxon>
        <taxon>Methanobacteriota</taxon>
        <taxon>Stenosarchaea group</taxon>
        <taxon>Methanomicrobia</taxon>
        <taxon>Methanotrichales</taxon>
        <taxon>Methanotrichaceae</taxon>
        <taxon>Methanothrix</taxon>
    </lineage>
</organism>
<sequence length="296" mass="33271">MLINKMLNLGEEDCVFLAEESLEDLLWLPVTRNIVAEASDFDRAVAVNERSLALYSEAQDLWILLTDLYSESRPVMDLIKRMDCERVDLNADALFQAIVECLSVSLMEGVFCDNCEESGVPHYPEDRVSGLERMLKVLLEDALDDGSRVLEVGCGSGIGTMVLRSLGMNPWAMDIDRCEVCQGLRAGALDPRRTFVLDARLLPRFFSTESFDAVMGFMVGLIDDSNWHIWRDIIVKSSSLARNTVLYTVYSKREAERLADLLANLGWDGRIIDNSSATAVYDQWVYLGCKDISKSQ</sequence>
<reference evidence="1 2" key="1">
    <citation type="submission" date="2006-10" db="EMBL/GenBank/DDBJ databases">
        <title>Complete sequence of Methanosaeta thermophila PT.</title>
        <authorList>
            <consortium name="US DOE Joint Genome Institute"/>
            <person name="Copeland A."/>
            <person name="Lucas S."/>
            <person name="Lapidus A."/>
            <person name="Barry K."/>
            <person name="Detter J.C."/>
            <person name="Glavina del Rio T."/>
            <person name="Hammon N."/>
            <person name="Israni S."/>
            <person name="Pitluck S."/>
            <person name="Chain P."/>
            <person name="Malfatti S."/>
            <person name="Shin M."/>
            <person name="Vergez L."/>
            <person name="Schmutz J."/>
            <person name="Larimer F."/>
            <person name="Land M."/>
            <person name="Hauser L."/>
            <person name="Kyrpides N."/>
            <person name="Kim E."/>
            <person name="Smith K.S."/>
            <person name="Ingram-Smith C."/>
            <person name="Richardson P."/>
        </authorList>
    </citation>
    <scope>NUCLEOTIDE SEQUENCE [LARGE SCALE GENOMIC DNA]</scope>
    <source>
        <strain evidence="2">DSM 6194 / JCM 14653 / NBRC 101360 / PT</strain>
    </source>
</reference>
<dbReference type="RefSeq" id="WP_011696439.1">
    <property type="nucleotide sequence ID" value="NC_008553.1"/>
</dbReference>
<evidence type="ECO:0000313" key="1">
    <source>
        <dbReference type="EMBL" id="ABK15047.1"/>
    </source>
</evidence>
<protein>
    <submittedName>
        <fullName evidence="1">Uncharacterized protein</fullName>
    </submittedName>
</protein>
<dbReference type="Gene3D" id="3.40.50.150">
    <property type="entry name" value="Vaccinia Virus protein VP39"/>
    <property type="match status" value="1"/>
</dbReference>